<dbReference type="EMBL" id="JBBNAE010000001">
    <property type="protein sequence ID" value="KAK9155904.1"/>
    <property type="molecule type" value="Genomic_DNA"/>
</dbReference>
<dbReference type="InterPro" id="IPR052222">
    <property type="entry name" value="DESIGUAL"/>
</dbReference>
<evidence type="ECO:0000256" key="4">
    <source>
        <dbReference type="ARBA" id="ARBA00022989"/>
    </source>
</evidence>
<evidence type="ECO:0000313" key="9">
    <source>
        <dbReference type="EMBL" id="KAK9155904.1"/>
    </source>
</evidence>
<evidence type="ECO:0000256" key="7">
    <source>
        <dbReference type="SAM" id="Phobius"/>
    </source>
</evidence>
<dbReference type="InterPro" id="IPR009606">
    <property type="entry name" value="DEAL/Modifying_wall_lignin1/2"/>
</dbReference>
<dbReference type="GO" id="GO:0012505">
    <property type="term" value="C:endomembrane system"/>
    <property type="evidence" value="ECO:0007669"/>
    <property type="project" value="UniProtKB-SubCell"/>
</dbReference>
<sequence>MANRVAAVFCLLVLALDINAGILGIDAELAQNKEVRVLVSYCRDPSRKAFKLGRAAVVLLGLAHAVAVLFWGFVCICSNEELDAKVQLATYCLAFSWFVFLIAFGLMIFQTLPNGRLEEDEEDTPHTGYLLGGGILCFVHALSAVYYFVSAKAIGQKVSKMNETVVGNA</sequence>
<dbReference type="AlphaFoldDB" id="A0AAP0PVE2"/>
<feature type="signal peptide" evidence="8">
    <location>
        <begin position="1"/>
        <end position="20"/>
    </location>
</feature>
<evidence type="ECO:0000256" key="5">
    <source>
        <dbReference type="ARBA" id="ARBA00023136"/>
    </source>
</evidence>
<keyword evidence="4 7" id="KW-1133">Transmembrane helix</keyword>
<dbReference type="Proteomes" id="UP001417504">
    <property type="component" value="Unassembled WGS sequence"/>
</dbReference>
<evidence type="ECO:0008006" key="11">
    <source>
        <dbReference type="Google" id="ProtNLM"/>
    </source>
</evidence>
<name>A0AAP0PVE2_9MAGN</name>
<evidence type="ECO:0000256" key="2">
    <source>
        <dbReference type="ARBA" id="ARBA00022692"/>
    </source>
</evidence>
<dbReference type="Pfam" id="PF06749">
    <property type="entry name" value="DUF1218"/>
    <property type="match status" value="1"/>
</dbReference>
<feature type="transmembrane region" description="Helical" evidence="7">
    <location>
        <begin position="129"/>
        <end position="149"/>
    </location>
</feature>
<feature type="chain" id="PRO_5042889146" description="Transmembrane protein" evidence="8">
    <location>
        <begin position="21"/>
        <end position="169"/>
    </location>
</feature>
<evidence type="ECO:0000256" key="8">
    <source>
        <dbReference type="SAM" id="SignalP"/>
    </source>
</evidence>
<dbReference type="PANTHER" id="PTHR31769">
    <property type="entry name" value="OS07G0462200 PROTEIN-RELATED"/>
    <property type="match status" value="1"/>
</dbReference>
<reference evidence="9 10" key="1">
    <citation type="submission" date="2024-01" db="EMBL/GenBank/DDBJ databases">
        <title>Genome assemblies of Stephania.</title>
        <authorList>
            <person name="Yang L."/>
        </authorList>
    </citation>
    <scope>NUCLEOTIDE SEQUENCE [LARGE SCALE GENOMIC DNA]</scope>
    <source>
        <strain evidence="9">QJT</strain>
        <tissue evidence="9">Leaf</tissue>
    </source>
</reference>
<evidence type="ECO:0000256" key="6">
    <source>
        <dbReference type="ARBA" id="ARBA00029467"/>
    </source>
</evidence>
<comment type="similarity">
    <text evidence="6">Belongs to the DESIGUAL family.</text>
</comment>
<protein>
    <recommendedName>
        <fullName evidence="11">Transmembrane protein</fullName>
    </recommendedName>
</protein>
<organism evidence="9 10">
    <name type="scientific">Stephania japonica</name>
    <dbReference type="NCBI Taxonomy" id="461633"/>
    <lineage>
        <taxon>Eukaryota</taxon>
        <taxon>Viridiplantae</taxon>
        <taxon>Streptophyta</taxon>
        <taxon>Embryophyta</taxon>
        <taxon>Tracheophyta</taxon>
        <taxon>Spermatophyta</taxon>
        <taxon>Magnoliopsida</taxon>
        <taxon>Ranunculales</taxon>
        <taxon>Menispermaceae</taxon>
        <taxon>Menispermoideae</taxon>
        <taxon>Cissampelideae</taxon>
        <taxon>Stephania</taxon>
    </lineage>
</organism>
<proteinExistence type="inferred from homology"/>
<keyword evidence="5 7" id="KW-0472">Membrane</keyword>
<feature type="transmembrane region" description="Helical" evidence="7">
    <location>
        <begin position="88"/>
        <end position="109"/>
    </location>
</feature>
<accession>A0AAP0PVE2</accession>
<keyword evidence="2 7" id="KW-0812">Transmembrane</keyword>
<comment type="caution">
    <text evidence="9">The sequence shown here is derived from an EMBL/GenBank/DDBJ whole genome shotgun (WGS) entry which is preliminary data.</text>
</comment>
<keyword evidence="10" id="KW-1185">Reference proteome</keyword>
<evidence type="ECO:0000256" key="1">
    <source>
        <dbReference type="ARBA" id="ARBA00004127"/>
    </source>
</evidence>
<comment type="subcellular location">
    <subcellularLocation>
        <location evidence="1">Endomembrane system</location>
        <topology evidence="1">Multi-pass membrane protein</topology>
    </subcellularLocation>
</comment>
<feature type="transmembrane region" description="Helical" evidence="7">
    <location>
        <begin position="55"/>
        <end position="76"/>
    </location>
</feature>
<evidence type="ECO:0000256" key="3">
    <source>
        <dbReference type="ARBA" id="ARBA00022729"/>
    </source>
</evidence>
<gene>
    <name evidence="9" type="ORF">Sjap_003384</name>
</gene>
<evidence type="ECO:0000313" key="10">
    <source>
        <dbReference type="Proteomes" id="UP001417504"/>
    </source>
</evidence>
<keyword evidence="3 8" id="KW-0732">Signal</keyword>